<gene>
    <name evidence="1" type="ORF">BCR33DRAFT_110724</name>
</gene>
<dbReference type="Proteomes" id="UP000193642">
    <property type="component" value="Unassembled WGS sequence"/>
</dbReference>
<dbReference type="SUPFAM" id="SSF143865">
    <property type="entry name" value="CorA soluble domain-like"/>
    <property type="match status" value="1"/>
</dbReference>
<dbReference type="OrthoDB" id="165352at2759"/>
<reference evidence="1 2" key="1">
    <citation type="submission" date="2016-07" db="EMBL/GenBank/DDBJ databases">
        <title>Pervasive Adenine N6-methylation of Active Genes in Fungi.</title>
        <authorList>
            <consortium name="DOE Joint Genome Institute"/>
            <person name="Mondo S.J."/>
            <person name="Dannebaum R.O."/>
            <person name="Kuo R.C."/>
            <person name="Labutti K."/>
            <person name="Haridas S."/>
            <person name="Kuo A."/>
            <person name="Salamov A."/>
            <person name="Ahrendt S.R."/>
            <person name="Lipzen A."/>
            <person name="Sullivan W."/>
            <person name="Andreopoulos W.B."/>
            <person name="Clum A."/>
            <person name="Lindquist E."/>
            <person name="Daum C."/>
            <person name="Ramamoorthy G.K."/>
            <person name="Gryganskyi A."/>
            <person name="Culley D."/>
            <person name="Magnuson J.K."/>
            <person name="James T.Y."/>
            <person name="O'Malley M.A."/>
            <person name="Stajich J.E."/>
            <person name="Spatafora J.W."/>
            <person name="Visel A."/>
            <person name="Grigoriev I.V."/>
        </authorList>
    </citation>
    <scope>NUCLEOTIDE SEQUENCE [LARGE SCALE GENOMIC DNA]</scope>
    <source>
        <strain evidence="1 2">JEL800</strain>
    </source>
</reference>
<evidence type="ECO:0000313" key="2">
    <source>
        <dbReference type="Proteomes" id="UP000193642"/>
    </source>
</evidence>
<dbReference type="STRING" id="329046.A0A1Y2CIG2"/>
<accession>A0A1Y2CIG2</accession>
<comment type="caution">
    <text evidence="1">The sequence shown here is derived from an EMBL/GenBank/DDBJ whole genome shotgun (WGS) entry which is preliminary data.</text>
</comment>
<sequence length="163" mass="18678">MKTLQESFKLHPLAVEDVFHLPQRIKADHFDNQLYVSMLLPIFRFPNQPGLNVDGLPNLFNGHHSKLHTTTDLKPSELKELIRPDVFLEECSFFLVNDNVVLSIFQNSGRQISDRVMEVLFGAPPPSSHLIPVGSTQISLSFLQRFHLRNLSIHCNNQLKIRV</sequence>
<protein>
    <submittedName>
        <fullName evidence="1">Uncharacterized protein</fullName>
    </submittedName>
</protein>
<evidence type="ECO:0000313" key="1">
    <source>
        <dbReference type="EMBL" id="ORY46838.1"/>
    </source>
</evidence>
<keyword evidence="2" id="KW-1185">Reference proteome</keyword>
<dbReference type="InterPro" id="IPR045861">
    <property type="entry name" value="CorA_cytoplasmic_dom"/>
</dbReference>
<dbReference type="EMBL" id="MCGO01000015">
    <property type="protein sequence ID" value="ORY46838.1"/>
    <property type="molecule type" value="Genomic_DNA"/>
</dbReference>
<proteinExistence type="predicted"/>
<dbReference type="Gene3D" id="3.30.460.20">
    <property type="entry name" value="CorA soluble domain-like"/>
    <property type="match status" value="1"/>
</dbReference>
<organism evidence="1 2">
    <name type="scientific">Rhizoclosmatium globosum</name>
    <dbReference type="NCBI Taxonomy" id="329046"/>
    <lineage>
        <taxon>Eukaryota</taxon>
        <taxon>Fungi</taxon>
        <taxon>Fungi incertae sedis</taxon>
        <taxon>Chytridiomycota</taxon>
        <taxon>Chytridiomycota incertae sedis</taxon>
        <taxon>Chytridiomycetes</taxon>
        <taxon>Chytridiales</taxon>
        <taxon>Chytriomycetaceae</taxon>
        <taxon>Rhizoclosmatium</taxon>
    </lineage>
</organism>
<name>A0A1Y2CIG2_9FUNG</name>
<dbReference type="AlphaFoldDB" id="A0A1Y2CIG2"/>